<dbReference type="Gene3D" id="3.40.50.1110">
    <property type="entry name" value="SGNH hydrolase"/>
    <property type="match status" value="1"/>
</dbReference>
<dbReference type="InterPro" id="IPR051532">
    <property type="entry name" value="Ester_Hydrolysis_Enzymes"/>
</dbReference>
<proteinExistence type="predicted"/>
<reference evidence="2 3" key="1">
    <citation type="submission" date="2018-12" db="EMBL/GenBank/DDBJ databases">
        <title>Genome sequence and assembly of Colletotrichum trifolii.</title>
        <authorList>
            <person name="Gan P."/>
            <person name="Shirasu K."/>
        </authorList>
    </citation>
    <scope>NUCLEOTIDE SEQUENCE [LARGE SCALE GENOMIC DNA]</scope>
    <source>
        <strain evidence="2 3">543-2</strain>
    </source>
</reference>
<dbReference type="Proteomes" id="UP000295703">
    <property type="component" value="Unassembled WGS sequence"/>
</dbReference>
<feature type="domain" description="SGNH hydrolase-type esterase" evidence="1">
    <location>
        <begin position="29"/>
        <end position="213"/>
    </location>
</feature>
<sequence>MDSRGPLKFKGTKPGRVVKPGIPLRILGVGDSITVGFLSDVNGGDGNGYRLKLRQNLSEDQVSFVGTESSPGTIPDNYFAAWNGRTIKFISDNAGPSLDQGPNLILVHAGTNDMNPNLNVATEGNDPKEASQRLGKLIDQIAEACPDAVILVAMIINTCDEGQQENTVPYQGYIPGIVASRQAEGKHVLAADFTTYPTSMLRDGIHPTNDGYRYFGDYWYDFITQIPSDWIKPAVGEEPRPGGGDEGWLRRGVRFLFGKRT</sequence>
<dbReference type="CDD" id="cd01833">
    <property type="entry name" value="XynB_like"/>
    <property type="match status" value="1"/>
</dbReference>
<dbReference type="AlphaFoldDB" id="A0A4R8RSB4"/>
<keyword evidence="3" id="KW-1185">Reference proteome</keyword>
<gene>
    <name evidence="2" type="ORF">CTRI78_v000323</name>
</gene>
<evidence type="ECO:0000313" key="3">
    <source>
        <dbReference type="Proteomes" id="UP000295703"/>
    </source>
</evidence>
<dbReference type="PANTHER" id="PTHR30383:SF5">
    <property type="entry name" value="SGNH HYDROLASE-TYPE ESTERASE DOMAIN-CONTAINING PROTEIN"/>
    <property type="match status" value="1"/>
</dbReference>
<dbReference type="EMBL" id="RYZW01000002">
    <property type="protein sequence ID" value="TDZ74905.1"/>
    <property type="molecule type" value="Genomic_DNA"/>
</dbReference>
<dbReference type="Pfam" id="PF13472">
    <property type="entry name" value="Lipase_GDSL_2"/>
    <property type="match status" value="1"/>
</dbReference>
<accession>A0A4R8RSB4</accession>
<organism evidence="2 3">
    <name type="scientific">Colletotrichum trifolii</name>
    <dbReference type="NCBI Taxonomy" id="5466"/>
    <lineage>
        <taxon>Eukaryota</taxon>
        <taxon>Fungi</taxon>
        <taxon>Dikarya</taxon>
        <taxon>Ascomycota</taxon>
        <taxon>Pezizomycotina</taxon>
        <taxon>Sordariomycetes</taxon>
        <taxon>Hypocreomycetidae</taxon>
        <taxon>Glomerellales</taxon>
        <taxon>Glomerellaceae</taxon>
        <taxon>Colletotrichum</taxon>
        <taxon>Colletotrichum orbiculare species complex</taxon>
    </lineage>
</organism>
<evidence type="ECO:0000313" key="2">
    <source>
        <dbReference type="EMBL" id="TDZ74905.1"/>
    </source>
</evidence>
<dbReference type="STRING" id="5466.A0A4R8RSB4"/>
<comment type="caution">
    <text evidence="2">The sequence shown here is derived from an EMBL/GenBank/DDBJ whole genome shotgun (WGS) entry which is preliminary data.</text>
</comment>
<evidence type="ECO:0000259" key="1">
    <source>
        <dbReference type="Pfam" id="PF13472"/>
    </source>
</evidence>
<dbReference type="InterPro" id="IPR013830">
    <property type="entry name" value="SGNH_hydro"/>
</dbReference>
<dbReference type="InterPro" id="IPR036514">
    <property type="entry name" value="SGNH_hydro_sf"/>
</dbReference>
<dbReference type="PANTHER" id="PTHR30383">
    <property type="entry name" value="THIOESTERASE 1/PROTEASE 1/LYSOPHOSPHOLIPASE L1"/>
    <property type="match status" value="1"/>
</dbReference>
<name>A0A4R8RSB4_COLTR</name>
<dbReference type="GO" id="GO:0004622">
    <property type="term" value="F:phosphatidylcholine lysophospholipase activity"/>
    <property type="evidence" value="ECO:0007669"/>
    <property type="project" value="TreeGrafter"/>
</dbReference>
<protein>
    <recommendedName>
        <fullName evidence="1">SGNH hydrolase-type esterase domain-containing protein</fullName>
    </recommendedName>
</protein>
<dbReference type="SUPFAM" id="SSF52266">
    <property type="entry name" value="SGNH hydrolase"/>
    <property type="match status" value="1"/>
</dbReference>